<dbReference type="OrthoDB" id="378860at2157"/>
<proteinExistence type="predicted"/>
<feature type="transmembrane region" description="Helical" evidence="1">
    <location>
        <begin position="188"/>
        <end position="206"/>
    </location>
</feature>
<protein>
    <submittedName>
        <fullName evidence="2">Uncharacterized protein</fullName>
    </submittedName>
</protein>
<reference evidence="2 3" key="1">
    <citation type="submission" date="2020-07" db="EMBL/GenBank/DDBJ databases">
        <title>Halosimplex litoreum sp. nov. and Halosimplex rubrum sp. nov., isolated from different salt environments.</title>
        <authorList>
            <person name="Cui H."/>
        </authorList>
    </citation>
    <scope>NUCLEOTIDE SEQUENCE [LARGE SCALE GENOMIC DNA]</scope>
    <source>
        <strain evidence="2 3">R2</strain>
    </source>
</reference>
<evidence type="ECO:0000313" key="3">
    <source>
        <dbReference type="Proteomes" id="UP000509346"/>
    </source>
</evidence>
<feature type="transmembrane region" description="Helical" evidence="1">
    <location>
        <begin position="82"/>
        <end position="103"/>
    </location>
</feature>
<dbReference type="Proteomes" id="UP000509346">
    <property type="component" value="Chromosome"/>
</dbReference>
<feature type="transmembrane region" description="Helical" evidence="1">
    <location>
        <begin position="143"/>
        <end position="162"/>
    </location>
</feature>
<feature type="transmembrane region" description="Helical" evidence="1">
    <location>
        <begin position="263"/>
        <end position="291"/>
    </location>
</feature>
<dbReference type="KEGG" id="hpel:HZS54_14365"/>
<organism evidence="2 3">
    <name type="scientific">Halosimplex pelagicum</name>
    <dbReference type="NCBI Taxonomy" id="869886"/>
    <lineage>
        <taxon>Archaea</taxon>
        <taxon>Methanobacteriati</taxon>
        <taxon>Methanobacteriota</taxon>
        <taxon>Stenosarchaea group</taxon>
        <taxon>Halobacteria</taxon>
        <taxon>Halobacteriales</taxon>
        <taxon>Haloarculaceae</taxon>
        <taxon>Halosimplex</taxon>
    </lineage>
</organism>
<feature type="transmembrane region" description="Helical" evidence="1">
    <location>
        <begin position="20"/>
        <end position="39"/>
    </location>
</feature>
<keyword evidence="1" id="KW-0812">Transmembrane</keyword>
<keyword evidence="3" id="KW-1185">Reference proteome</keyword>
<dbReference type="GeneID" id="56083796"/>
<feature type="transmembrane region" description="Helical" evidence="1">
    <location>
        <begin position="115"/>
        <end position="137"/>
    </location>
</feature>
<accession>A0A7D5TUW9</accession>
<feature type="transmembrane region" description="Helical" evidence="1">
    <location>
        <begin position="226"/>
        <end position="251"/>
    </location>
</feature>
<feature type="transmembrane region" description="Helical" evidence="1">
    <location>
        <begin position="46"/>
        <end position="62"/>
    </location>
</feature>
<dbReference type="AlphaFoldDB" id="A0A7D5TUW9"/>
<dbReference type="RefSeq" id="WP_179917803.1">
    <property type="nucleotide sequence ID" value="NZ_CP058909.1"/>
</dbReference>
<sequence length="297" mass="30837">MAGQSRGVGDWFATMFSQPLEVHAFVLGAFVGGILATVSTSGRPRTALAATLGVLLFTFGAFETVLCRESFAACRHVRFKPWYFLAGVFLAQSVGLGVLRRAVVERPALRTERGATTLAGAIVAVLLAVAITSLAAGRPAHPITGLATAGGLAGSVLGFGAYQWSRPGGGTGGYVAAVRRVVGRDAEASGLFVAAGTVFGFGYPRLFWELGRAFGPGGFPLGPITWVRSGVASVALYVLPAVAATVAAAWLRGRRRDERLDGGLVAAVVFGYATYATCLALATGLAATVWFRLVPVW</sequence>
<evidence type="ECO:0000256" key="1">
    <source>
        <dbReference type="SAM" id="Phobius"/>
    </source>
</evidence>
<evidence type="ECO:0000313" key="2">
    <source>
        <dbReference type="EMBL" id="QLH82734.1"/>
    </source>
</evidence>
<dbReference type="EMBL" id="CP058909">
    <property type="protein sequence ID" value="QLH82734.1"/>
    <property type="molecule type" value="Genomic_DNA"/>
</dbReference>
<gene>
    <name evidence="2" type="ORF">HZS54_14365</name>
</gene>
<keyword evidence="1" id="KW-0472">Membrane</keyword>
<name>A0A7D5TUW9_9EURY</name>
<keyword evidence="1" id="KW-1133">Transmembrane helix</keyword>